<reference evidence="1" key="1">
    <citation type="submission" date="2018-02" db="EMBL/GenBank/DDBJ databases">
        <title>Rhizophora mucronata_Transcriptome.</title>
        <authorList>
            <person name="Meera S.P."/>
            <person name="Sreeshan A."/>
            <person name="Augustine A."/>
        </authorList>
    </citation>
    <scope>NUCLEOTIDE SEQUENCE</scope>
    <source>
        <tissue evidence="1">Leaf</tissue>
    </source>
</reference>
<accession>A0A2P2NTV4</accession>
<evidence type="ECO:0000313" key="1">
    <source>
        <dbReference type="EMBL" id="MBX45958.1"/>
    </source>
</evidence>
<dbReference type="AlphaFoldDB" id="A0A2P2NTV4"/>
<sequence length="67" mass="7944">MWNIIFMDSSFKQGDKLYVLCLFVPFFPKQQSMNSTEGLLGHSSLLQLTQNFHYLFFLSQYIFLILN</sequence>
<proteinExistence type="predicted"/>
<organism evidence="1">
    <name type="scientific">Rhizophora mucronata</name>
    <name type="common">Asiatic mangrove</name>
    <dbReference type="NCBI Taxonomy" id="61149"/>
    <lineage>
        <taxon>Eukaryota</taxon>
        <taxon>Viridiplantae</taxon>
        <taxon>Streptophyta</taxon>
        <taxon>Embryophyta</taxon>
        <taxon>Tracheophyta</taxon>
        <taxon>Spermatophyta</taxon>
        <taxon>Magnoliopsida</taxon>
        <taxon>eudicotyledons</taxon>
        <taxon>Gunneridae</taxon>
        <taxon>Pentapetalae</taxon>
        <taxon>rosids</taxon>
        <taxon>fabids</taxon>
        <taxon>Malpighiales</taxon>
        <taxon>Rhizophoraceae</taxon>
        <taxon>Rhizophora</taxon>
    </lineage>
</organism>
<dbReference type="EMBL" id="GGEC01065474">
    <property type="protein sequence ID" value="MBX45958.1"/>
    <property type="molecule type" value="Transcribed_RNA"/>
</dbReference>
<name>A0A2P2NTV4_RHIMU</name>
<protein>
    <submittedName>
        <fullName evidence="1">Uncharacterized protein</fullName>
    </submittedName>
</protein>